<dbReference type="EMBL" id="KB739692">
    <property type="protein sequence ID" value="ENN82154.1"/>
    <property type="molecule type" value="Genomic_DNA"/>
</dbReference>
<dbReference type="GO" id="GO:0031410">
    <property type="term" value="C:cytoplasmic vesicle"/>
    <property type="evidence" value="ECO:0007669"/>
    <property type="project" value="UniProtKB-KW"/>
</dbReference>
<feature type="non-terminal residue" evidence="8">
    <location>
        <position position="1"/>
    </location>
</feature>
<sequence length="86" mass="9402">MEQPQFTVFKTVLAYSAFILASPVIAFFVTKFLFFEGLLGISCTASNVSSAVLAVVVLHIALGMYIYRAYSDGDKPKTNRQSGLVM</sequence>
<reference evidence="8" key="1">
    <citation type="journal article" date="2013" name="Genome Biol.">
        <title>Draft genome of the mountain pine beetle, Dendroctonus ponderosae Hopkins, a major forest pest.</title>
        <authorList>
            <person name="Keeling C.I."/>
            <person name="Yuen M.M."/>
            <person name="Liao N.Y."/>
            <person name="Docking T.R."/>
            <person name="Chan S.K."/>
            <person name="Taylor G.A."/>
            <person name="Palmquist D.L."/>
            <person name="Jackman S.D."/>
            <person name="Nguyen A."/>
            <person name="Li M."/>
            <person name="Henderson H."/>
            <person name="Janes J.K."/>
            <person name="Zhao Y."/>
            <person name="Pandoh P."/>
            <person name="Moore R."/>
            <person name="Sperling F.A."/>
            <person name="Huber D.P."/>
            <person name="Birol I."/>
            <person name="Jones S.J."/>
            <person name="Bohlmann J."/>
        </authorList>
    </citation>
    <scope>NUCLEOTIDE SEQUENCE</scope>
</reference>
<dbReference type="HOGENOM" id="CLU_143588_3_0_1"/>
<name>N6TVS7_DENPD</name>
<proteinExistence type="predicted"/>
<keyword evidence="3 6" id="KW-1133">Transmembrane helix</keyword>
<gene>
    <name evidence="8" type="ORF">YQE_01462</name>
    <name evidence="7" type="ORF">YQE_01466</name>
</gene>
<keyword evidence="4 6" id="KW-0472">Membrane</keyword>
<dbReference type="EMBL" id="KB739691">
    <property type="protein sequence ID" value="ENN82158.1"/>
    <property type="molecule type" value="Genomic_DNA"/>
</dbReference>
<dbReference type="InterPro" id="IPR019013">
    <property type="entry name" value="Vma21"/>
</dbReference>
<dbReference type="Pfam" id="PF09446">
    <property type="entry name" value="VMA21"/>
    <property type="match status" value="1"/>
</dbReference>
<keyword evidence="2" id="KW-0256">Endoplasmic reticulum</keyword>
<evidence type="ECO:0000256" key="1">
    <source>
        <dbReference type="ARBA" id="ARBA00022692"/>
    </source>
</evidence>
<evidence type="ECO:0008006" key="9">
    <source>
        <dbReference type="Google" id="ProtNLM"/>
    </source>
</evidence>
<organism evidence="8">
    <name type="scientific">Dendroctonus ponderosae</name>
    <name type="common">Mountain pine beetle</name>
    <dbReference type="NCBI Taxonomy" id="77166"/>
    <lineage>
        <taxon>Eukaryota</taxon>
        <taxon>Metazoa</taxon>
        <taxon>Ecdysozoa</taxon>
        <taxon>Arthropoda</taxon>
        <taxon>Hexapoda</taxon>
        <taxon>Insecta</taxon>
        <taxon>Pterygota</taxon>
        <taxon>Neoptera</taxon>
        <taxon>Endopterygota</taxon>
        <taxon>Coleoptera</taxon>
        <taxon>Polyphaga</taxon>
        <taxon>Cucujiformia</taxon>
        <taxon>Curculionidae</taxon>
        <taxon>Scolytinae</taxon>
        <taxon>Dendroctonus</taxon>
    </lineage>
</organism>
<evidence type="ECO:0000313" key="7">
    <source>
        <dbReference type="EMBL" id="ENN82154.1"/>
    </source>
</evidence>
<dbReference type="GO" id="GO:0070072">
    <property type="term" value="P:vacuolar proton-transporting V-type ATPase complex assembly"/>
    <property type="evidence" value="ECO:0007669"/>
    <property type="project" value="InterPro"/>
</dbReference>
<evidence type="ECO:0000256" key="3">
    <source>
        <dbReference type="ARBA" id="ARBA00022989"/>
    </source>
</evidence>
<dbReference type="PANTHER" id="PTHR31792:SF6">
    <property type="entry name" value="VACUOLAR ATPASE ASSEMBLY INTEGRAL MEMBRANE PROTEIN VMA21 HOMOLOG"/>
    <property type="match status" value="1"/>
</dbReference>
<evidence type="ECO:0000256" key="4">
    <source>
        <dbReference type="ARBA" id="ARBA00023136"/>
    </source>
</evidence>
<dbReference type="OrthoDB" id="160405at2759"/>
<evidence type="ECO:0000313" key="8">
    <source>
        <dbReference type="EMBL" id="ENN82158.1"/>
    </source>
</evidence>
<dbReference type="OMA" id="FFEMSKL"/>
<dbReference type="GO" id="GO:0005789">
    <property type="term" value="C:endoplasmic reticulum membrane"/>
    <property type="evidence" value="ECO:0007669"/>
    <property type="project" value="TreeGrafter"/>
</dbReference>
<feature type="transmembrane region" description="Helical" evidence="6">
    <location>
        <begin position="47"/>
        <end position="67"/>
    </location>
</feature>
<dbReference type="PANTHER" id="PTHR31792">
    <property type="entry name" value="VACUOLAR ATPASE ASSEMBLY INTEGRAL MEMBRANE PROTEIN VMA21"/>
    <property type="match status" value="1"/>
</dbReference>
<evidence type="ECO:0000256" key="5">
    <source>
        <dbReference type="ARBA" id="ARBA00023329"/>
    </source>
</evidence>
<evidence type="ECO:0000256" key="2">
    <source>
        <dbReference type="ARBA" id="ARBA00022824"/>
    </source>
</evidence>
<keyword evidence="5" id="KW-0968">Cytoplasmic vesicle</keyword>
<dbReference type="AlphaFoldDB" id="N6TVS7"/>
<keyword evidence="1 6" id="KW-0812">Transmembrane</keyword>
<evidence type="ECO:0000256" key="6">
    <source>
        <dbReference type="SAM" id="Phobius"/>
    </source>
</evidence>
<protein>
    <recommendedName>
        <fullName evidence="9">Vacuolar ATPase assembly integral membrane protein VMA21 homolog</fullName>
    </recommendedName>
</protein>
<feature type="transmembrane region" description="Helical" evidence="6">
    <location>
        <begin position="12"/>
        <end position="35"/>
    </location>
</feature>
<accession>N6TVS7</accession>